<sequence>MLDYIIPYLTRTFAFDPNSPLLFTQFYFWGFFAVVFAIFSLVHSKLLLRNAFLFATSLFFYYKTSGSYVCILIFCVIANFFIGKWIEKAEEKWKKKLLMIIVVIIDLLVLCYYKYSYFFLDALYDFTGIELHVYNFFAAASNAMFNTHSLVDTIILPVGISFFTFQAMSYCIDIYRGKIKAVDNILNFGFYLSFFPQLVAGPIVRADKFVPQLYKPYFLPRRAFGMAVFWILNGLAKKIILSDYLATNFVDRVFDTPLLFTGLENLIALFAYSLQVYADFSGYTDIAIGVALLMGFRLPQNFNSPYKAKSPTEFWRRWHISLSSWWRDYLYIPLGGNRNATVGTFFWMGFLSLVAILLSGSMWVGIALGVFFLYIAIFAYFKPESRKTITTNMNAMATQIVGGWWHGASWNFIIWGGLNGFGQVFNKLWVKRSATVRASIALGFFALSAILYKHYTIPICAITAVWFGVLFVGIYSTIIYHLFCKKELPWLTTAWNVTLTFVFITFTRLFFRAGSNLDPAEANEVAWNTAKNMVHQMGTAWRWDTILPIAWEHINIILVFIAGMLIHWIPKRVKSRYRITFASLPIPGMVAATAFIIFVIYQFMSADSCPFIYFQF</sequence>
<comment type="subcellular location">
    <subcellularLocation>
        <location evidence="1">Cell membrane</location>
        <topology evidence="1">Multi-pass membrane protein</topology>
    </subcellularLocation>
</comment>
<dbReference type="Pfam" id="PF03062">
    <property type="entry name" value="MBOAT"/>
    <property type="match status" value="1"/>
</dbReference>
<reference evidence="10 11" key="1">
    <citation type="submission" date="2017-08" db="EMBL/GenBank/DDBJ databases">
        <authorList>
            <person name="de Groot N.N."/>
        </authorList>
    </citation>
    <scope>NUCLEOTIDE SEQUENCE [LARGE SCALE GENOMIC DNA]</scope>
    <source>
        <strain evidence="10 11">HM2</strain>
    </source>
</reference>
<evidence type="ECO:0000256" key="6">
    <source>
        <dbReference type="ARBA" id="ARBA00022989"/>
    </source>
</evidence>
<keyword evidence="4 10" id="KW-0808">Transferase</keyword>
<feature type="transmembrane region" description="Helical" evidence="9">
    <location>
        <begin position="223"/>
        <end position="241"/>
    </location>
</feature>
<feature type="transmembrane region" description="Helical" evidence="9">
    <location>
        <begin position="363"/>
        <end position="381"/>
    </location>
</feature>
<feature type="transmembrane region" description="Helical" evidence="9">
    <location>
        <begin position="280"/>
        <end position="299"/>
    </location>
</feature>
<dbReference type="GO" id="GO:0042121">
    <property type="term" value="P:alginic acid biosynthetic process"/>
    <property type="evidence" value="ECO:0007669"/>
    <property type="project" value="InterPro"/>
</dbReference>
<evidence type="ECO:0000256" key="7">
    <source>
        <dbReference type="ARBA" id="ARBA00023136"/>
    </source>
</evidence>
<evidence type="ECO:0000256" key="5">
    <source>
        <dbReference type="ARBA" id="ARBA00022692"/>
    </source>
</evidence>
<keyword evidence="6 9" id="KW-1133">Transmembrane helix</keyword>
<feature type="transmembrane region" description="Helical" evidence="9">
    <location>
        <begin position="20"/>
        <end position="39"/>
    </location>
</feature>
<dbReference type="PANTHER" id="PTHR13285">
    <property type="entry name" value="ACYLTRANSFERASE"/>
    <property type="match status" value="1"/>
</dbReference>
<dbReference type="RefSeq" id="WP_014547214.1">
    <property type="nucleotide sequence ID" value="NZ_UHJL01000001.1"/>
</dbReference>
<organism evidence="10 11">
    <name type="scientific">Fibrobacter succinogenes</name>
    <name type="common">Bacteroides succinogenes</name>
    <dbReference type="NCBI Taxonomy" id="833"/>
    <lineage>
        <taxon>Bacteria</taxon>
        <taxon>Pseudomonadati</taxon>
        <taxon>Fibrobacterota</taxon>
        <taxon>Fibrobacteria</taxon>
        <taxon>Fibrobacterales</taxon>
        <taxon>Fibrobacteraceae</taxon>
        <taxon>Fibrobacter</taxon>
    </lineage>
</organism>
<dbReference type="EMBL" id="UHJL01000001">
    <property type="protein sequence ID" value="SUQ19113.1"/>
    <property type="molecule type" value="Genomic_DNA"/>
</dbReference>
<feature type="transmembrane region" description="Helical" evidence="9">
    <location>
        <begin position="434"/>
        <end position="452"/>
    </location>
</feature>
<evidence type="ECO:0000256" key="3">
    <source>
        <dbReference type="ARBA" id="ARBA00022475"/>
    </source>
</evidence>
<dbReference type="OMA" id="YAYFFTD"/>
<protein>
    <submittedName>
        <fullName evidence="10">D-alanyl-lipoteichoic acid acyltransferase DltB, MBOAT superfamily</fullName>
    </submittedName>
</protein>
<evidence type="ECO:0000256" key="2">
    <source>
        <dbReference type="ARBA" id="ARBA00010323"/>
    </source>
</evidence>
<evidence type="ECO:0000256" key="9">
    <source>
        <dbReference type="SAM" id="Phobius"/>
    </source>
</evidence>
<evidence type="ECO:0000256" key="1">
    <source>
        <dbReference type="ARBA" id="ARBA00004651"/>
    </source>
</evidence>
<keyword evidence="8 10" id="KW-0012">Acyltransferase</keyword>
<feature type="transmembrane region" description="Helical" evidence="9">
    <location>
        <begin position="549"/>
        <end position="569"/>
    </location>
</feature>
<dbReference type="InterPro" id="IPR024194">
    <property type="entry name" value="Ac/AlaTfrase_AlgI/DltB"/>
</dbReference>
<feature type="transmembrane region" description="Helical" evidence="9">
    <location>
        <begin position="68"/>
        <end position="85"/>
    </location>
</feature>
<accession>A0A380RU54</accession>
<evidence type="ECO:0000313" key="10">
    <source>
        <dbReference type="EMBL" id="SUQ19113.1"/>
    </source>
</evidence>
<keyword evidence="3" id="KW-1003">Cell membrane</keyword>
<dbReference type="PIRSF" id="PIRSF016636">
    <property type="entry name" value="AlgI_DltB"/>
    <property type="match status" value="1"/>
</dbReference>
<comment type="similarity">
    <text evidence="2">Belongs to the membrane-bound acyltransferase family.</text>
</comment>
<gene>
    <name evidence="10" type="ORF">SAMN05661053_0340</name>
</gene>
<keyword evidence="7 9" id="KW-0472">Membrane</keyword>
<dbReference type="InterPro" id="IPR004299">
    <property type="entry name" value="MBOAT_fam"/>
</dbReference>
<proteinExistence type="inferred from homology"/>
<name>A0A380RU54_FIBSU</name>
<dbReference type="InterPro" id="IPR051085">
    <property type="entry name" value="MB_O-acyltransferase"/>
</dbReference>
<feature type="transmembrane region" description="Helical" evidence="9">
    <location>
        <begin position="340"/>
        <end position="357"/>
    </location>
</feature>
<dbReference type="GO" id="GO:0016746">
    <property type="term" value="F:acyltransferase activity"/>
    <property type="evidence" value="ECO:0007669"/>
    <property type="project" value="UniProtKB-KW"/>
</dbReference>
<evidence type="ECO:0000256" key="4">
    <source>
        <dbReference type="ARBA" id="ARBA00022679"/>
    </source>
</evidence>
<dbReference type="AlphaFoldDB" id="A0A380RU54"/>
<dbReference type="PIRSF" id="PIRSF500217">
    <property type="entry name" value="AlgI"/>
    <property type="match status" value="1"/>
</dbReference>
<feature type="transmembrane region" description="Helical" evidence="9">
    <location>
        <begin position="154"/>
        <end position="172"/>
    </location>
</feature>
<dbReference type="PANTHER" id="PTHR13285:SF23">
    <property type="entry name" value="TEICHOIC ACID D-ALANYLTRANSFERASE"/>
    <property type="match status" value="1"/>
</dbReference>
<feature type="transmembrane region" description="Helical" evidence="9">
    <location>
        <begin position="490"/>
        <end position="511"/>
    </location>
</feature>
<evidence type="ECO:0000256" key="8">
    <source>
        <dbReference type="ARBA" id="ARBA00023315"/>
    </source>
</evidence>
<feature type="transmembrane region" description="Helical" evidence="9">
    <location>
        <begin position="97"/>
        <end position="115"/>
    </location>
</feature>
<evidence type="ECO:0000313" key="11">
    <source>
        <dbReference type="Proteomes" id="UP000255423"/>
    </source>
</evidence>
<feature type="transmembrane region" description="Helical" evidence="9">
    <location>
        <begin position="253"/>
        <end position="274"/>
    </location>
</feature>
<feature type="transmembrane region" description="Helical" evidence="9">
    <location>
        <begin position="184"/>
        <end position="203"/>
    </location>
</feature>
<dbReference type="InterPro" id="IPR028362">
    <property type="entry name" value="AlgI"/>
</dbReference>
<dbReference type="GO" id="GO:0005886">
    <property type="term" value="C:plasma membrane"/>
    <property type="evidence" value="ECO:0007669"/>
    <property type="project" value="UniProtKB-SubCell"/>
</dbReference>
<feature type="transmembrane region" description="Helical" evidence="9">
    <location>
        <begin position="464"/>
        <end position="483"/>
    </location>
</feature>
<feature type="transmembrane region" description="Helical" evidence="9">
    <location>
        <begin position="581"/>
        <end position="604"/>
    </location>
</feature>
<keyword evidence="5 9" id="KW-0812">Transmembrane</keyword>
<dbReference type="Proteomes" id="UP000255423">
    <property type="component" value="Unassembled WGS sequence"/>
</dbReference>